<feature type="compositionally biased region" description="Low complexity" evidence="10">
    <location>
        <begin position="385"/>
        <end position="402"/>
    </location>
</feature>
<organism evidence="13 14">
    <name type="scientific">Oxynema aestuarii AP17</name>
    <dbReference type="NCBI Taxonomy" id="2064643"/>
    <lineage>
        <taxon>Bacteria</taxon>
        <taxon>Bacillati</taxon>
        <taxon>Cyanobacteriota</taxon>
        <taxon>Cyanophyceae</taxon>
        <taxon>Oscillatoriophycideae</taxon>
        <taxon>Oscillatoriales</taxon>
        <taxon>Oscillatoriaceae</taxon>
        <taxon>Oxynema</taxon>
        <taxon>Oxynema aestuarii</taxon>
    </lineage>
</organism>
<feature type="binding site" evidence="9">
    <location>
        <position position="45"/>
    </location>
    <ligand>
        <name>ATP</name>
        <dbReference type="ChEBI" id="CHEBI:30616"/>
    </ligand>
</feature>
<dbReference type="CDD" id="cd14014">
    <property type="entry name" value="STKc_PknB_like"/>
    <property type="match status" value="1"/>
</dbReference>
<comment type="catalytic activity">
    <reaction evidence="7">
        <text>L-threonyl-[protein] + ATP = O-phospho-L-threonyl-[protein] + ADP + H(+)</text>
        <dbReference type="Rhea" id="RHEA:46608"/>
        <dbReference type="Rhea" id="RHEA-COMP:11060"/>
        <dbReference type="Rhea" id="RHEA-COMP:11605"/>
        <dbReference type="ChEBI" id="CHEBI:15378"/>
        <dbReference type="ChEBI" id="CHEBI:30013"/>
        <dbReference type="ChEBI" id="CHEBI:30616"/>
        <dbReference type="ChEBI" id="CHEBI:61977"/>
        <dbReference type="ChEBI" id="CHEBI:456216"/>
        <dbReference type="EC" id="2.7.11.1"/>
    </reaction>
</comment>
<dbReference type="EMBL" id="CP051167">
    <property type="protein sequence ID" value="QIZ69873.1"/>
    <property type="molecule type" value="Genomic_DNA"/>
</dbReference>
<proteinExistence type="predicted"/>
<reference evidence="13 14" key="1">
    <citation type="submission" date="2020-04" db="EMBL/GenBank/DDBJ databases">
        <authorList>
            <person name="Basu S."/>
            <person name="Maruthanayagam V."/>
            <person name="Chakraborty S."/>
            <person name="Pramanik A."/>
            <person name="Mukherjee J."/>
            <person name="Brink B."/>
        </authorList>
    </citation>
    <scope>NUCLEOTIDE SEQUENCE [LARGE SCALE GENOMIC DNA]</scope>
    <source>
        <strain evidence="13 14">AP17</strain>
    </source>
</reference>
<dbReference type="PANTHER" id="PTHR24363">
    <property type="entry name" value="SERINE/THREONINE PROTEIN KINASE"/>
    <property type="match status" value="1"/>
</dbReference>
<evidence type="ECO:0000313" key="13">
    <source>
        <dbReference type="EMBL" id="QIZ69873.1"/>
    </source>
</evidence>
<evidence type="ECO:0000259" key="12">
    <source>
        <dbReference type="PROSITE" id="PS50011"/>
    </source>
</evidence>
<evidence type="ECO:0000313" key="14">
    <source>
        <dbReference type="Proteomes" id="UP000500857"/>
    </source>
</evidence>
<keyword evidence="14" id="KW-1185">Reference proteome</keyword>
<dbReference type="InterPro" id="IPR011009">
    <property type="entry name" value="Kinase-like_dom_sf"/>
</dbReference>
<feature type="transmembrane region" description="Helical" evidence="11">
    <location>
        <begin position="338"/>
        <end position="359"/>
    </location>
</feature>
<protein>
    <recommendedName>
        <fullName evidence="1">non-specific serine/threonine protein kinase</fullName>
        <ecNumber evidence="1">2.7.11.1</ecNumber>
    </recommendedName>
</protein>
<evidence type="ECO:0000256" key="7">
    <source>
        <dbReference type="ARBA" id="ARBA00047899"/>
    </source>
</evidence>
<name>A0A6H1TVU0_9CYAN</name>
<keyword evidence="2 13" id="KW-0723">Serine/threonine-protein kinase</keyword>
<keyword evidence="11" id="KW-0812">Transmembrane</keyword>
<dbReference type="GO" id="GO:0005524">
    <property type="term" value="F:ATP binding"/>
    <property type="evidence" value="ECO:0007669"/>
    <property type="project" value="UniProtKB-UniRule"/>
</dbReference>
<dbReference type="Pfam" id="PF00069">
    <property type="entry name" value="Pkinase"/>
    <property type="match status" value="1"/>
</dbReference>
<dbReference type="Gene3D" id="2.60.120.380">
    <property type="match status" value="2"/>
</dbReference>
<dbReference type="EC" id="2.7.11.1" evidence="1"/>
<feature type="domain" description="Protein kinase" evidence="12">
    <location>
        <begin position="15"/>
        <end position="279"/>
    </location>
</feature>
<keyword evidence="5 13" id="KW-0418">Kinase</keyword>
<evidence type="ECO:0000256" key="3">
    <source>
        <dbReference type="ARBA" id="ARBA00022679"/>
    </source>
</evidence>
<comment type="catalytic activity">
    <reaction evidence="8">
        <text>L-seryl-[protein] + ATP = O-phospho-L-seryl-[protein] + ADP + H(+)</text>
        <dbReference type="Rhea" id="RHEA:17989"/>
        <dbReference type="Rhea" id="RHEA-COMP:9863"/>
        <dbReference type="Rhea" id="RHEA-COMP:11604"/>
        <dbReference type="ChEBI" id="CHEBI:15378"/>
        <dbReference type="ChEBI" id="CHEBI:29999"/>
        <dbReference type="ChEBI" id="CHEBI:30616"/>
        <dbReference type="ChEBI" id="CHEBI:83421"/>
        <dbReference type="ChEBI" id="CHEBI:456216"/>
        <dbReference type="EC" id="2.7.11.1"/>
    </reaction>
</comment>
<feature type="compositionally biased region" description="Low complexity" evidence="10">
    <location>
        <begin position="536"/>
        <end position="550"/>
    </location>
</feature>
<evidence type="ECO:0000256" key="2">
    <source>
        <dbReference type="ARBA" id="ARBA00022527"/>
    </source>
</evidence>
<dbReference type="InterPro" id="IPR000719">
    <property type="entry name" value="Prot_kinase_dom"/>
</dbReference>
<dbReference type="GO" id="GO:0004674">
    <property type="term" value="F:protein serine/threonine kinase activity"/>
    <property type="evidence" value="ECO:0007669"/>
    <property type="project" value="UniProtKB-KW"/>
</dbReference>
<dbReference type="Gene3D" id="1.10.510.10">
    <property type="entry name" value="Transferase(Phosphotransferase) domain 1"/>
    <property type="match status" value="1"/>
</dbReference>
<evidence type="ECO:0000256" key="10">
    <source>
        <dbReference type="SAM" id="MobiDB-lite"/>
    </source>
</evidence>
<dbReference type="Proteomes" id="UP000500857">
    <property type="component" value="Chromosome"/>
</dbReference>
<keyword evidence="3" id="KW-0808">Transferase</keyword>
<feature type="region of interest" description="Disordered" evidence="10">
    <location>
        <begin position="536"/>
        <end position="559"/>
    </location>
</feature>
<dbReference type="PANTHER" id="PTHR24363:SF0">
    <property type="entry name" value="SERINE_THREONINE KINASE LIKE DOMAIN CONTAINING 1"/>
    <property type="match status" value="1"/>
</dbReference>
<dbReference type="Gene3D" id="3.30.200.20">
    <property type="entry name" value="Phosphorylase Kinase, domain 1"/>
    <property type="match status" value="1"/>
</dbReference>
<dbReference type="KEGG" id="oxy:HCG48_04150"/>
<feature type="compositionally biased region" description="Pro residues" evidence="10">
    <location>
        <begin position="403"/>
        <end position="430"/>
    </location>
</feature>
<evidence type="ECO:0000256" key="4">
    <source>
        <dbReference type="ARBA" id="ARBA00022741"/>
    </source>
</evidence>
<evidence type="ECO:0000256" key="1">
    <source>
        <dbReference type="ARBA" id="ARBA00012513"/>
    </source>
</evidence>
<evidence type="ECO:0000256" key="6">
    <source>
        <dbReference type="ARBA" id="ARBA00022840"/>
    </source>
</evidence>
<feature type="region of interest" description="Disordered" evidence="10">
    <location>
        <begin position="290"/>
        <end position="329"/>
    </location>
</feature>
<dbReference type="PROSITE" id="PS00107">
    <property type="entry name" value="PROTEIN_KINASE_ATP"/>
    <property type="match status" value="1"/>
</dbReference>
<dbReference type="RefSeq" id="WP_168568030.1">
    <property type="nucleotide sequence ID" value="NZ_CP051167.1"/>
</dbReference>
<evidence type="ECO:0000256" key="9">
    <source>
        <dbReference type="PROSITE-ProRule" id="PRU10141"/>
    </source>
</evidence>
<sequence>MQPPIPTGTILQNRYRPIAILGQGGFGRTYLAEDLGRFNEHCALKEFIPSQSSAYAVEKAEELFAREATTLYQLEHPQVPQFRATFEENGRLFLVQDYVEGKTYRSLLEECKANGRAFSQGEVLQLMQQLLPVLEYIHGRGIIHRDISPDNIILRDRDRLPVLIDFGVVKELATRLQGSTPQATSVGKLGYAPSEQIQTGRAYPSSDLYSLAVTCVVLLSAREPQELFDDIQLVWHWQAFVKSPVSTELATVLNRMLSYKPGDRYQYAREVVLGLQPAIAAQPAIAPPAVAASSTSPSEMRTVAVGHSPASPANTTQPQISPATGNDGDDDAFWSNPIAIAAAMVLLAAIAGFGSWAIVSNTRNRQNEPPTPISTASPLFSDLDTPTAQPTPTPTASASPTKTPTPSPTDSPSPTASPTPSEPPELPPAEPSISTVALNLEGENAKSVQGNVKENEIIQYTIDAEAGDRLSAYLSGDGVLMNAIGPDRQPLPGASRGVSLWEGPLDRAGQYTIELLPLPGFPNSNFELNLRLQEASTPEPTPTPIATATPEPIPEPIPTVQPTETPRAAIDRERVPLPPQGRTTVSGTTSARQKRYLVSVRRGQALKVELLEGAVGLSIRYPDGTLVENAEKLVQWQGEVQVSGQYQIDVVGSGGIRYAIAIDVSE</sequence>
<dbReference type="InterPro" id="IPR017441">
    <property type="entry name" value="Protein_kinase_ATP_BS"/>
</dbReference>
<dbReference type="AlphaFoldDB" id="A0A6H1TVU0"/>
<feature type="compositionally biased region" description="Polar residues" evidence="10">
    <location>
        <begin position="311"/>
        <end position="324"/>
    </location>
</feature>
<keyword evidence="4 9" id="KW-0547">Nucleotide-binding</keyword>
<gene>
    <name evidence="13" type="ORF">HCG48_04150</name>
</gene>
<evidence type="ECO:0000256" key="11">
    <source>
        <dbReference type="SAM" id="Phobius"/>
    </source>
</evidence>
<keyword evidence="6 9" id="KW-0067">ATP-binding</keyword>
<dbReference type="PROSITE" id="PS50011">
    <property type="entry name" value="PROTEIN_KINASE_DOM"/>
    <property type="match status" value="1"/>
</dbReference>
<evidence type="ECO:0000256" key="5">
    <source>
        <dbReference type="ARBA" id="ARBA00022777"/>
    </source>
</evidence>
<evidence type="ECO:0000256" key="8">
    <source>
        <dbReference type="ARBA" id="ARBA00048679"/>
    </source>
</evidence>
<feature type="region of interest" description="Disordered" evidence="10">
    <location>
        <begin position="364"/>
        <end position="432"/>
    </location>
</feature>
<dbReference type="PROSITE" id="PS00109">
    <property type="entry name" value="PROTEIN_KINASE_TYR"/>
    <property type="match status" value="1"/>
</dbReference>
<keyword evidence="11" id="KW-1133">Transmembrane helix</keyword>
<keyword evidence="11" id="KW-0472">Membrane</keyword>
<dbReference type="InterPro" id="IPR008266">
    <property type="entry name" value="Tyr_kinase_AS"/>
</dbReference>
<accession>A0A6H1TVU0</accession>
<dbReference type="SUPFAM" id="SSF56112">
    <property type="entry name" value="Protein kinase-like (PK-like)"/>
    <property type="match status" value="1"/>
</dbReference>
<feature type="compositionally biased region" description="Polar residues" evidence="10">
    <location>
        <begin position="364"/>
        <end position="378"/>
    </location>
</feature>